<proteinExistence type="inferred from homology"/>
<dbReference type="GO" id="GO:0046872">
    <property type="term" value="F:metal ion binding"/>
    <property type="evidence" value="ECO:0007669"/>
    <property type="project" value="UniProtKB-KW"/>
</dbReference>
<keyword evidence="2" id="KW-0472">Membrane</keyword>
<reference evidence="4" key="1">
    <citation type="submission" date="2021-01" db="EMBL/GenBank/DDBJ databases">
        <authorList>
            <consortium name="Genoscope - CEA"/>
            <person name="William W."/>
        </authorList>
    </citation>
    <scope>NUCLEOTIDE SEQUENCE</scope>
</reference>
<feature type="domain" description="PDEase" evidence="3">
    <location>
        <begin position="394"/>
        <end position="719"/>
    </location>
</feature>
<keyword evidence="1" id="KW-0378">Hydrolase</keyword>
<dbReference type="InterPro" id="IPR003607">
    <property type="entry name" value="HD/PDEase_dom"/>
</dbReference>
<sequence length="747" mass="88078">MSSEIHDQIKDKFLQVFSKRSDINQTKSLDAFLLLSILALWPLIESTDNQEYHMSLRIILVFVVANIIRNTKSERRDHPKILVYLGISLQLFSNLIFVYQEQSNQHCQNYLITIAFLILISSRFQIRHIREITYSISIISLITQIYFQNQVFIIIKYCVIAVIAIEGIQWRTQFLKRDYKSKMADFAKELDLMKEYYNEQIMKFQDYQDSEAQQQLSSRANDLLKKLRLIKYQQLLMKNNAFQKGIRKPKKMNSEIHQNAFSLKQLPEENVPDEQSSIQQDISNHHFQSIQNDNQPPQFRRKSQRLMTSATDQNCRINESSNSPSFSEKNIEEMKITTEDIDDLLNLLSGKKESIWLPKFLRSNQLINEQEGFSVDAKQFLLSHFTQKQPSFEYIQDIQDHVQEEELERIDFNADFLQFYRNKPQDNNQTRIFFENTITFFKRFKIAQTFKITKLELIREFALKVDMSYHNNLYHNSMHALDVTNSTGFFLENGVNEMLDEFEQACLIISSLVHDIGHPGLNNGFMMSNRCKLAMLYNDQSVLENYHSFLLFQILSQDQFNIIQNLGQVEQKGFRKYCLNLILDTDLTKHFQLMNRFQNYLELTESTEMDKNLLMSICIKCADVGHGAKKLQIHKLWSRRIIEEFFLQGDLESYLKVPVSPMCDRKQCVTKSQEGFLKAIVLPMFNAFVTLLQNEKVAQVCLEQIHENLKYWQEQIDDVQFMKETQIEIPGLENLKKFLNQPLQLCV</sequence>
<dbReference type="CDD" id="cd00077">
    <property type="entry name" value="HDc"/>
    <property type="match status" value="1"/>
</dbReference>
<accession>A0A8S1WPI6</accession>
<dbReference type="PROSITE" id="PS51845">
    <property type="entry name" value="PDEASE_I_2"/>
    <property type="match status" value="1"/>
</dbReference>
<comment type="caution">
    <text evidence="4">The sequence shown here is derived from an EMBL/GenBank/DDBJ whole genome shotgun (WGS) entry which is preliminary data.</text>
</comment>
<protein>
    <recommendedName>
        <fullName evidence="1">Phosphodiesterase</fullName>
        <ecNumber evidence="1">3.1.4.-</ecNumber>
    </recommendedName>
</protein>
<keyword evidence="2" id="KW-0812">Transmembrane</keyword>
<dbReference type="Proteomes" id="UP000683925">
    <property type="component" value="Unassembled WGS sequence"/>
</dbReference>
<evidence type="ECO:0000313" key="4">
    <source>
        <dbReference type="EMBL" id="CAD8190677.1"/>
    </source>
</evidence>
<feature type="transmembrane region" description="Helical" evidence="2">
    <location>
        <begin position="138"/>
        <end position="165"/>
    </location>
</feature>
<dbReference type="InterPro" id="IPR023174">
    <property type="entry name" value="PDEase_CS"/>
</dbReference>
<evidence type="ECO:0000313" key="5">
    <source>
        <dbReference type="Proteomes" id="UP000683925"/>
    </source>
</evidence>
<dbReference type="EMBL" id="CAJJDP010000097">
    <property type="protein sequence ID" value="CAD8190677.1"/>
    <property type="molecule type" value="Genomic_DNA"/>
</dbReference>
<dbReference type="PROSITE" id="PS00126">
    <property type="entry name" value="PDEASE_I_1"/>
    <property type="match status" value="1"/>
</dbReference>
<dbReference type="OMA" id="CLEQIHE"/>
<keyword evidence="2" id="KW-1133">Transmembrane helix</keyword>
<feature type="transmembrane region" description="Helical" evidence="2">
    <location>
        <begin position="81"/>
        <end position="98"/>
    </location>
</feature>
<dbReference type="GO" id="GO:0004114">
    <property type="term" value="F:3',5'-cyclic-nucleotide phosphodiesterase activity"/>
    <property type="evidence" value="ECO:0007669"/>
    <property type="project" value="InterPro"/>
</dbReference>
<dbReference type="EC" id="3.1.4.-" evidence="1"/>
<dbReference type="GO" id="GO:0007165">
    <property type="term" value="P:signal transduction"/>
    <property type="evidence" value="ECO:0007669"/>
    <property type="project" value="InterPro"/>
</dbReference>
<dbReference type="AlphaFoldDB" id="A0A8S1WPI6"/>
<organism evidence="4 5">
    <name type="scientific">Paramecium octaurelia</name>
    <dbReference type="NCBI Taxonomy" id="43137"/>
    <lineage>
        <taxon>Eukaryota</taxon>
        <taxon>Sar</taxon>
        <taxon>Alveolata</taxon>
        <taxon>Ciliophora</taxon>
        <taxon>Intramacronucleata</taxon>
        <taxon>Oligohymenophorea</taxon>
        <taxon>Peniculida</taxon>
        <taxon>Parameciidae</taxon>
        <taxon>Paramecium</taxon>
    </lineage>
</organism>
<evidence type="ECO:0000256" key="1">
    <source>
        <dbReference type="RuleBase" id="RU363067"/>
    </source>
</evidence>
<evidence type="ECO:0000259" key="3">
    <source>
        <dbReference type="PROSITE" id="PS51845"/>
    </source>
</evidence>
<feature type="transmembrane region" description="Helical" evidence="2">
    <location>
        <begin position="110"/>
        <end position="126"/>
    </location>
</feature>
<dbReference type="Pfam" id="PF00233">
    <property type="entry name" value="PDEase_I"/>
    <property type="match status" value="1"/>
</dbReference>
<keyword evidence="1" id="KW-0479">Metal-binding</keyword>
<comment type="cofactor">
    <cofactor evidence="1">
        <name>a divalent metal cation</name>
        <dbReference type="ChEBI" id="CHEBI:60240"/>
    </cofactor>
    <text evidence="1">Binds 2 divalent metal cations per subunit. Site 1 may preferentially bind zinc ions, while site 2 has a preference for magnesium and/or manganese ions.</text>
</comment>
<dbReference type="OrthoDB" id="189220at2759"/>
<dbReference type="PANTHER" id="PTHR11347">
    <property type="entry name" value="CYCLIC NUCLEOTIDE PHOSPHODIESTERASE"/>
    <property type="match status" value="1"/>
</dbReference>
<evidence type="ECO:0000256" key="2">
    <source>
        <dbReference type="SAM" id="Phobius"/>
    </source>
</evidence>
<dbReference type="InterPro" id="IPR002073">
    <property type="entry name" value="PDEase_catalytic_dom"/>
</dbReference>
<name>A0A8S1WPI6_PAROT</name>
<comment type="similarity">
    <text evidence="1">Belongs to the cyclic nucleotide phosphodiesterase family.</text>
</comment>
<keyword evidence="5" id="KW-1185">Reference proteome</keyword>
<gene>
    <name evidence="4" type="ORF">POCTA_138.1.T0980038</name>
</gene>